<dbReference type="GO" id="GO:0016301">
    <property type="term" value="F:kinase activity"/>
    <property type="evidence" value="ECO:0007669"/>
    <property type="project" value="UniProtKB-KW"/>
</dbReference>
<dbReference type="PROSITE" id="PS50109">
    <property type="entry name" value="HIS_KIN"/>
    <property type="match status" value="1"/>
</dbReference>
<dbReference type="Proteomes" id="UP001606300">
    <property type="component" value="Unassembled WGS sequence"/>
</dbReference>
<evidence type="ECO:0000313" key="11">
    <source>
        <dbReference type="Proteomes" id="UP001606300"/>
    </source>
</evidence>
<dbReference type="InterPro" id="IPR004358">
    <property type="entry name" value="Sig_transdc_His_kin-like_C"/>
</dbReference>
<dbReference type="Pfam" id="PF00072">
    <property type="entry name" value="Response_reg"/>
    <property type="match status" value="1"/>
</dbReference>
<keyword evidence="11" id="KW-1185">Reference proteome</keyword>
<evidence type="ECO:0000256" key="7">
    <source>
        <dbReference type="SAM" id="Phobius"/>
    </source>
</evidence>
<feature type="modified residue" description="4-aspartylphosphate" evidence="6">
    <location>
        <position position="514"/>
    </location>
</feature>
<evidence type="ECO:0000256" key="2">
    <source>
        <dbReference type="ARBA" id="ARBA00012438"/>
    </source>
</evidence>
<keyword evidence="7" id="KW-0812">Transmembrane</keyword>
<name>A0ABW7ENB4_9BURK</name>
<comment type="caution">
    <text evidence="10">The sequence shown here is derived from an EMBL/GenBank/DDBJ whole genome shotgun (WGS) entry which is preliminary data.</text>
</comment>
<dbReference type="PANTHER" id="PTHR43047">
    <property type="entry name" value="TWO-COMPONENT HISTIDINE PROTEIN KINASE"/>
    <property type="match status" value="1"/>
</dbReference>
<dbReference type="CDD" id="cd00082">
    <property type="entry name" value="HisKA"/>
    <property type="match status" value="1"/>
</dbReference>
<dbReference type="InterPro" id="IPR011006">
    <property type="entry name" value="CheY-like_superfamily"/>
</dbReference>
<accession>A0ABW7ENB4</accession>
<dbReference type="Pfam" id="PF00512">
    <property type="entry name" value="HisKA"/>
    <property type="match status" value="1"/>
</dbReference>
<keyword evidence="5 10" id="KW-0418">Kinase</keyword>
<proteinExistence type="predicted"/>
<keyword evidence="7" id="KW-1133">Transmembrane helix</keyword>
<comment type="catalytic activity">
    <reaction evidence="1">
        <text>ATP + protein L-histidine = ADP + protein N-phospho-L-histidine.</text>
        <dbReference type="EC" id="2.7.13.3"/>
    </reaction>
</comment>
<dbReference type="SUPFAM" id="SSF52172">
    <property type="entry name" value="CheY-like"/>
    <property type="match status" value="1"/>
</dbReference>
<gene>
    <name evidence="10" type="ORF">ACG02S_13825</name>
</gene>
<dbReference type="PROSITE" id="PS50110">
    <property type="entry name" value="RESPONSE_REGULATORY"/>
    <property type="match status" value="1"/>
</dbReference>
<dbReference type="PRINTS" id="PR00344">
    <property type="entry name" value="BCTRLSENSOR"/>
</dbReference>
<dbReference type="InterPro" id="IPR003594">
    <property type="entry name" value="HATPase_dom"/>
</dbReference>
<evidence type="ECO:0000259" key="8">
    <source>
        <dbReference type="PROSITE" id="PS50109"/>
    </source>
</evidence>
<evidence type="ECO:0000256" key="5">
    <source>
        <dbReference type="ARBA" id="ARBA00022777"/>
    </source>
</evidence>
<dbReference type="InterPro" id="IPR036890">
    <property type="entry name" value="HATPase_C_sf"/>
</dbReference>
<evidence type="ECO:0000256" key="3">
    <source>
        <dbReference type="ARBA" id="ARBA00022553"/>
    </source>
</evidence>
<evidence type="ECO:0000313" key="10">
    <source>
        <dbReference type="EMBL" id="MFG6414973.1"/>
    </source>
</evidence>
<evidence type="ECO:0000256" key="1">
    <source>
        <dbReference type="ARBA" id="ARBA00000085"/>
    </source>
</evidence>
<evidence type="ECO:0000256" key="6">
    <source>
        <dbReference type="PROSITE-ProRule" id="PRU00169"/>
    </source>
</evidence>
<dbReference type="Gene3D" id="3.30.565.10">
    <property type="entry name" value="Histidine kinase-like ATPase, C-terminal domain"/>
    <property type="match status" value="1"/>
</dbReference>
<feature type="transmembrane region" description="Helical" evidence="7">
    <location>
        <begin position="170"/>
        <end position="190"/>
    </location>
</feature>
<organism evidence="10 11">
    <name type="scientific">Pelomonas dachongensis</name>
    <dbReference type="NCBI Taxonomy" id="3299029"/>
    <lineage>
        <taxon>Bacteria</taxon>
        <taxon>Pseudomonadati</taxon>
        <taxon>Pseudomonadota</taxon>
        <taxon>Betaproteobacteria</taxon>
        <taxon>Burkholderiales</taxon>
        <taxon>Sphaerotilaceae</taxon>
        <taxon>Roseateles</taxon>
    </lineage>
</organism>
<feature type="transmembrane region" description="Helical" evidence="7">
    <location>
        <begin position="96"/>
        <end position="114"/>
    </location>
</feature>
<dbReference type="PANTHER" id="PTHR43047:SF9">
    <property type="entry name" value="HISTIDINE KINASE"/>
    <property type="match status" value="1"/>
</dbReference>
<feature type="transmembrane region" description="Helical" evidence="7">
    <location>
        <begin position="54"/>
        <end position="76"/>
    </location>
</feature>
<dbReference type="CDD" id="cd00156">
    <property type="entry name" value="REC"/>
    <property type="match status" value="1"/>
</dbReference>
<dbReference type="Gene3D" id="1.10.287.130">
    <property type="match status" value="1"/>
</dbReference>
<keyword evidence="4" id="KW-0808">Transferase</keyword>
<dbReference type="InterPro" id="IPR001789">
    <property type="entry name" value="Sig_transdc_resp-reg_receiver"/>
</dbReference>
<dbReference type="SMART" id="SM00388">
    <property type="entry name" value="HisKA"/>
    <property type="match status" value="1"/>
</dbReference>
<protein>
    <recommendedName>
        <fullName evidence="2">histidine kinase</fullName>
        <ecNumber evidence="2">2.7.13.3</ecNumber>
    </recommendedName>
</protein>
<keyword evidence="7" id="KW-0472">Membrane</keyword>
<dbReference type="SMART" id="SM00448">
    <property type="entry name" value="REC"/>
    <property type="match status" value="1"/>
</dbReference>
<dbReference type="EMBL" id="JBIGHY010000004">
    <property type="protein sequence ID" value="MFG6414973.1"/>
    <property type="molecule type" value="Genomic_DNA"/>
</dbReference>
<dbReference type="InterPro" id="IPR036097">
    <property type="entry name" value="HisK_dim/P_sf"/>
</dbReference>
<dbReference type="SUPFAM" id="SSF47384">
    <property type="entry name" value="Homodimeric domain of signal transducing histidine kinase"/>
    <property type="match status" value="1"/>
</dbReference>
<evidence type="ECO:0000259" key="9">
    <source>
        <dbReference type="PROSITE" id="PS50110"/>
    </source>
</evidence>
<dbReference type="SUPFAM" id="SSF55874">
    <property type="entry name" value="ATPase domain of HSP90 chaperone/DNA topoisomerase II/histidine kinase"/>
    <property type="match status" value="1"/>
</dbReference>
<keyword evidence="3 6" id="KW-0597">Phosphoprotein</keyword>
<dbReference type="SMART" id="SM00387">
    <property type="entry name" value="HATPase_c"/>
    <property type="match status" value="1"/>
</dbReference>
<dbReference type="EC" id="2.7.13.3" evidence="2"/>
<dbReference type="InterPro" id="IPR005467">
    <property type="entry name" value="His_kinase_dom"/>
</dbReference>
<feature type="domain" description="Histidine kinase" evidence="8">
    <location>
        <begin position="231"/>
        <end position="444"/>
    </location>
</feature>
<dbReference type="Pfam" id="PF02518">
    <property type="entry name" value="HATPase_c"/>
    <property type="match status" value="1"/>
</dbReference>
<sequence>MPVLPRLTDSKSTADKVLIQQVQALERASTGARVATFIQGAAASWLCRHDSNQWLLLAWLAALGIFNIAAVSRTLYLRRQPLDASNALHRLRVSTALPTINGLLWAAGIWIMWVPDNLELQLLLILVIAGISQGSLQTLKAHLPALFRFFTPCVGSIVVMAFAYPGPHSLNIGVGTILYMAWCIGFGITAHREFLESTRKNFEFEELSISLQVQKDIAETAIQAKSRFLAAASHDLRQPIHAQGLFLDVLQRTTLSPAQHELVASAAAACSASAEMLNTLLDFSRIEAGVIKPQIRAFMVQPLLNKIEREFAQQADAKGLEYRSRESALAVHSDPALIELILRNLVSNAIRYTERGGLLVACRRRGSQVLLEVFDTGIGIEASQQRAVFREFHQLGNPERDRTKGLGLGLAIVEGLARTLGHALSLDSRRARGSVFRLTVPLATEAPAARLAPAEPRTAQPLRLRVLVVDDDESVRQSMQHLLRDWGCECHAVESIEAALSLSRRWVPEVVISDYQLRDQRTGVEVIEALRAAVGRGLPALLITGDTAPQRLREAVGSGLPLLHKPVSPSRLYRELVTVVPC</sequence>
<evidence type="ECO:0000256" key="4">
    <source>
        <dbReference type="ARBA" id="ARBA00022679"/>
    </source>
</evidence>
<feature type="domain" description="Response regulatory" evidence="9">
    <location>
        <begin position="465"/>
        <end position="580"/>
    </location>
</feature>
<reference evidence="10 11" key="1">
    <citation type="submission" date="2024-09" db="EMBL/GenBank/DDBJ databases">
        <title>Novel species of the genus Pelomonas and Roseateles isolated from streams.</title>
        <authorList>
            <person name="Lu H."/>
        </authorList>
    </citation>
    <scope>NUCLEOTIDE SEQUENCE [LARGE SCALE GENOMIC DNA]</scope>
    <source>
        <strain evidence="10 11">DC23W</strain>
    </source>
</reference>
<feature type="transmembrane region" description="Helical" evidence="7">
    <location>
        <begin position="146"/>
        <end position="164"/>
    </location>
</feature>
<dbReference type="InterPro" id="IPR003661">
    <property type="entry name" value="HisK_dim/P_dom"/>
</dbReference>
<dbReference type="Gene3D" id="3.40.50.2300">
    <property type="match status" value="1"/>
</dbReference>